<dbReference type="EMBL" id="AGEK01000025">
    <property type="protein sequence ID" value="EHO70735.1"/>
    <property type="molecule type" value="Genomic_DNA"/>
</dbReference>
<keyword evidence="3" id="KW-1185">Reference proteome</keyword>
<dbReference type="HOGENOM" id="CLU_1128267_0_0_10"/>
<keyword evidence="1" id="KW-0732">Signal</keyword>
<dbReference type="InterPro" id="IPR011250">
    <property type="entry name" value="OMP/PagP_B-barrel"/>
</dbReference>
<dbReference type="SUPFAM" id="SSF56925">
    <property type="entry name" value="OMPA-like"/>
    <property type="match status" value="1"/>
</dbReference>
<evidence type="ECO:0000313" key="3">
    <source>
        <dbReference type="Proteomes" id="UP000003167"/>
    </source>
</evidence>
<evidence type="ECO:0000313" key="2">
    <source>
        <dbReference type="EMBL" id="EHO70735.1"/>
    </source>
</evidence>
<reference evidence="2 3" key="1">
    <citation type="submission" date="2011-12" db="EMBL/GenBank/DDBJ databases">
        <title>The Genome Sequence of Prevotella maculosa OT 289.</title>
        <authorList>
            <consortium name="The Broad Institute Genome Sequencing Platform"/>
            <person name="Earl A."/>
            <person name="Ward D."/>
            <person name="Feldgarden M."/>
            <person name="Gevers D."/>
            <person name="Izard J."/>
            <person name="Blanton J.M."/>
            <person name="Mathney J."/>
            <person name="Tanner A.C."/>
            <person name="Dewhirst F.E."/>
            <person name="Young S.K."/>
            <person name="Zeng Q."/>
            <person name="Gargeya S."/>
            <person name="Fitzgerald M."/>
            <person name="Haas B."/>
            <person name="Abouelleil A."/>
            <person name="Alvarado L."/>
            <person name="Arachchi H.M."/>
            <person name="Berlin A."/>
            <person name="Chapman S.B."/>
            <person name="Gearin G."/>
            <person name="Goldberg J."/>
            <person name="Griggs A."/>
            <person name="Gujja S."/>
            <person name="Hansen M."/>
            <person name="Heiman D."/>
            <person name="Howarth C."/>
            <person name="Larimer J."/>
            <person name="Lui A."/>
            <person name="MacDonald P.J.P."/>
            <person name="McCowen C."/>
            <person name="Montmayeur A."/>
            <person name="Murphy C."/>
            <person name="Neiman D."/>
            <person name="Pearson M."/>
            <person name="Priest M."/>
            <person name="Roberts A."/>
            <person name="Saif S."/>
            <person name="Shea T."/>
            <person name="Sisk P."/>
            <person name="Stolte C."/>
            <person name="Sykes S."/>
            <person name="Wortman J."/>
            <person name="Nusbaum C."/>
            <person name="Birren B."/>
        </authorList>
    </citation>
    <scope>NUCLEOTIDE SEQUENCE [LARGE SCALE GENOMIC DNA]</scope>
    <source>
        <strain evidence="2 3">OT 289</strain>
    </source>
</reference>
<protein>
    <submittedName>
        <fullName evidence="2">Uncharacterized protein</fullName>
    </submittedName>
</protein>
<evidence type="ECO:0000256" key="1">
    <source>
        <dbReference type="SAM" id="SignalP"/>
    </source>
</evidence>
<name>H1HMA0_9BACT</name>
<dbReference type="PATRIC" id="fig|999422.3.peg.1402"/>
<accession>H1HMA0</accession>
<organism evidence="2 3">
    <name type="scientific">Segatella maculosa OT 289</name>
    <dbReference type="NCBI Taxonomy" id="999422"/>
    <lineage>
        <taxon>Bacteria</taxon>
        <taxon>Pseudomonadati</taxon>
        <taxon>Bacteroidota</taxon>
        <taxon>Bacteroidia</taxon>
        <taxon>Bacteroidales</taxon>
        <taxon>Prevotellaceae</taxon>
        <taxon>Segatella</taxon>
    </lineage>
</organism>
<dbReference type="AlphaFoldDB" id="H1HMA0"/>
<dbReference type="RefSeq" id="WP_008565308.1">
    <property type="nucleotide sequence ID" value="NZ_JH594503.1"/>
</dbReference>
<dbReference type="OrthoDB" id="1081717at2"/>
<feature type="chain" id="PRO_5003551551" evidence="1">
    <location>
        <begin position="20"/>
        <end position="222"/>
    </location>
</feature>
<sequence length="222" mass="25261">MKKIIFVLATLCFALQMQAQSFKHELKLSFGFGDERHLNSVKNDYVKQFKLEEDASAFGLFLGINYAFNMEYLYHFSPKWAVGADVSYTEAAAKGAHLPWDEQLGNNPYLLLYGGVFFSIFPNDELNLSSKAWTFMPEAKYTWLDNGHFALYSKGGLGLRYYRLQSESSHFPNIKEEKIKVAYQLSPVGIEIGGNHVRFTSELGYGQQGILNMGIVVYFGRK</sequence>
<feature type="signal peptide" evidence="1">
    <location>
        <begin position="1"/>
        <end position="19"/>
    </location>
</feature>
<gene>
    <name evidence="2" type="ORF">HMPREF9944_01354</name>
</gene>
<dbReference type="Proteomes" id="UP000003167">
    <property type="component" value="Unassembled WGS sequence"/>
</dbReference>
<comment type="caution">
    <text evidence="2">The sequence shown here is derived from an EMBL/GenBank/DDBJ whole genome shotgun (WGS) entry which is preliminary data.</text>
</comment>
<proteinExistence type="predicted"/>